<dbReference type="InterPro" id="IPR039421">
    <property type="entry name" value="Type_1_exporter"/>
</dbReference>
<gene>
    <name evidence="9" type="ORF">GCM10011574_15990</name>
</gene>
<dbReference type="InterPro" id="IPR027417">
    <property type="entry name" value="P-loop_NTPase"/>
</dbReference>
<dbReference type="SUPFAM" id="SSF52540">
    <property type="entry name" value="P-loop containing nucleoside triphosphate hydrolases"/>
    <property type="match status" value="1"/>
</dbReference>
<dbReference type="PANTHER" id="PTHR24221">
    <property type="entry name" value="ATP-BINDING CASSETTE SUB-FAMILY B"/>
    <property type="match status" value="1"/>
</dbReference>
<keyword evidence="2 7" id="KW-0812">Transmembrane</keyword>
<dbReference type="Gene3D" id="1.20.1560.10">
    <property type="entry name" value="ABC transporter type 1, transmembrane domain"/>
    <property type="match status" value="1"/>
</dbReference>
<dbReference type="GO" id="GO:0005524">
    <property type="term" value="F:ATP binding"/>
    <property type="evidence" value="ECO:0007669"/>
    <property type="project" value="UniProtKB-KW"/>
</dbReference>
<dbReference type="InterPro" id="IPR036640">
    <property type="entry name" value="ABC1_TM_sf"/>
</dbReference>
<dbReference type="PROSITE" id="PS00211">
    <property type="entry name" value="ABC_TRANSPORTER_1"/>
    <property type="match status" value="1"/>
</dbReference>
<dbReference type="AlphaFoldDB" id="A0A8H9GVZ6"/>
<evidence type="ECO:0000256" key="5">
    <source>
        <dbReference type="ARBA" id="ARBA00022989"/>
    </source>
</evidence>
<keyword evidence="3" id="KW-0547">Nucleotide-binding</keyword>
<keyword evidence="5 7" id="KW-1133">Transmembrane helix</keyword>
<keyword evidence="4" id="KW-0067">ATP-binding</keyword>
<feature type="transmembrane region" description="Helical" evidence="7">
    <location>
        <begin position="286"/>
        <end position="308"/>
    </location>
</feature>
<dbReference type="PROSITE" id="PS50893">
    <property type="entry name" value="ABC_TRANSPORTER_2"/>
    <property type="match status" value="1"/>
</dbReference>
<dbReference type="GO" id="GO:0034040">
    <property type="term" value="F:ATPase-coupled lipid transmembrane transporter activity"/>
    <property type="evidence" value="ECO:0007669"/>
    <property type="project" value="TreeGrafter"/>
</dbReference>
<keyword evidence="10" id="KW-1185">Reference proteome</keyword>
<dbReference type="SMART" id="SM00382">
    <property type="entry name" value="AAA"/>
    <property type="match status" value="1"/>
</dbReference>
<evidence type="ECO:0000313" key="9">
    <source>
        <dbReference type="EMBL" id="GGO04844.1"/>
    </source>
</evidence>
<organism evidence="9 10">
    <name type="scientific">Microbispora bryophytorum</name>
    <dbReference type="NCBI Taxonomy" id="1460882"/>
    <lineage>
        <taxon>Bacteria</taxon>
        <taxon>Bacillati</taxon>
        <taxon>Actinomycetota</taxon>
        <taxon>Actinomycetes</taxon>
        <taxon>Streptosporangiales</taxon>
        <taxon>Streptosporangiaceae</taxon>
        <taxon>Microbispora</taxon>
    </lineage>
</organism>
<evidence type="ECO:0000256" key="4">
    <source>
        <dbReference type="ARBA" id="ARBA00022840"/>
    </source>
</evidence>
<comment type="subcellular location">
    <subcellularLocation>
        <location evidence="1">Cell membrane</location>
        <topology evidence="1">Multi-pass membrane protein</topology>
    </subcellularLocation>
</comment>
<comment type="caution">
    <text evidence="9">The sequence shown here is derived from an EMBL/GenBank/DDBJ whole genome shotgun (WGS) entry which is preliminary data.</text>
</comment>
<evidence type="ECO:0000256" key="7">
    <source>
        <dbReference type="SAM" id="Phobius"/>
    </source>
</evidence>
<protein>
    <submittedName>
        <fullName evidence="9">Multidrug ABC transporter permease</fullName>
    </submittedName>
</protein>
<reference evidence="9" key="1">
    <citation type="journal article" date="2014" name="Int. J. Syst. Evol. Microbiol.">
        <title>Complete genome sequence of Corynebacterium casei LMG S-19264T (=DSM 44701T), isolated from a smear-ripened cheese.</title>
        <authorList>
            <consortium name="US DOE Joint Genome Institute (JGI-PGF)"/>
            <person name="Walter F."/>
            <person name="Albersmeier A."/>
            <person name="Kalinowski J."/>
            <person name="Ruckert C."/>
        </authorList>
    </citation>
    <scope>NUCLEOTIDE SEQUENCE</scope>
    <source>
        <strain evidence="9">CGMCC 4.7138</strain>
    </source>
</reference>
<dbReference type="PANTHER" id="PTHR24221:SF654">
    <property type="entry name" value="ATP-BINDING CASSETTE SUB-FAMILY B MEMBER 6"/>
    <property type="match status" value="1"/>
</dbReference>
<reference evidence="9" key="2">
    <citation type="submission" date="2020-09" db="EMBL/GenBank/DDBJ databases">
        <authorList>
            <person name="Sun Q."/>
            <person name="Zhou Y."/>
        </authorList>
    </citation>
    <scope>NUCLEOTIDE SEQUENCE</scope>
    <source>
        <strain evidence="9">CGMCC 4.7138</strain>
    </source>
</reference>
<feature type="transmembrane region" description="Helical" evidence="7">
    <location>
        <begin position="64"/>
        <end position="84"/>
    </location>
</feature>
<dbReference type="GO" id="GO:0005886">
    <property type="term" value="C:plasma membrane"/>
    <property type="evidence" value="ECO:0007669"/>
    <property type="project" value="UniProtKB-SubCell"/>
</dbReference>
<feature type="domain" description="ABC transporter" evidence="8">
    <location>
        <begin position="346"/>
        <end position="620"/>
    </location>
</feature>
<feature type="transmembrane region" description="Helical" evidence="7">
    <location>
        <begin position="24"/>
        <end position="44"/>
    </location>
</feature>
<feature type="transmembrane region" description="Helical" evidence="7">
    <location>
        <begin position="163"/>
        <end position="185"/>
    </location>
</feature>
<proteinExistence type="predicted"/>
<evidence type="ECO:0000259" key="8">
    <source>
        <dbReference type="PROSITE" id="PS50893"/>
    </source>
</evidence>
<dbReference type="InterPro" id="IPR017871">
    <property type="entry name" value="ABC_transporter-like_CS"/>
</dbReference>
<name>A0A8H9GVZ6_9ACTN</name>
<dbReference type="Proteomes" id="UP000653480">
    <property type="component" value="Unassembled WGS sequence"/>
</dbReference>
<feature type="transmembrane region" description="Helical" evidence="7">
    <location>
        <begin position="251"/>
        <end position="274"/>
    </location>
</feature>
<evidence type="ECO:0000256" key="1">
    <source>
        <dbReference type="ARBA" id="ARBA00004651"/>
    </source>
</evidence>
<evidence type="ECO:0000256" key="3">
    <source>
        <dbReference type="ARBA" id="ARBA00022741"/>
    </source>
</evidence>
<evidence type="ECO:0000256" key="2">
    <source>
        <dbReference type="ARBA" id="ARBA00022692"/>
    </source>
</evidence>
<dbReference type="InterPro" id="IPR003593">
    <property type="entry name" value="AAA+_ATPase"/>
</dbReference>
<dbReference type="Pfam" id="PF00005">
    <property type="entry name" value="ABC_tran"/>
    <property type="match status" value="1"/>
</dbReference>
<evidence type="ECO:0000313" key="10">
    <source>
        <dbReference type="Proteomes" id="UP000653480"/>
    </source>
</evidence>
<accession>A0A8H9GVZ6</accession>
<dbReference type="Gene3D" id="3.40.50.300">
    <property type="entry name" value="P-loop containing nucleotide triphosphate hydrolases"/>
    <property type="match status" value="1"/>
</dbReference>
<dbReference type="SUPFAM" id="SSF90123">
    <property type="entry name" value="ABC transporter transmembrane region"/>
    <property type="match status" value="1"/>
</dbReference>
<dbReference type="GO" id="GO:0016887">
    <property type="term" value="F:ATP hydrolysis activity"/>
    <property type="evidence" value="ECO:0007669"/>
    <property type="project" value="InterPro"/>
</dbReference>
<evidence type="ECO:0000256" key="6">
    <source>
        <dbReference type="ARBA" id="ARBA00023136"/>
    </source>
</evidence>
<dbReference type="InterPro" id="IPR003439">
    <property type="entry name" value="ABC_transporter-like_ATP-bd"/>
</dbReference>
<sequence length="644" mass="67992">MRGMAGVRAVVVALGMAWRASRRLTIAFAVLSMLMAVLPVTIAWCTKLVLDEIAGGRPGAGVTAALGGVLAGCGVLTALGPQIVQYVKDESGRRIGLVAQDSLFRATERFVGLARFEDPAFLDRIRMAQQYGGATPGMVVSAALGTARTAMTGAGFLVSLATISPWMAALVVGAAVPSLAAELWLSRRRAAMLWGIGPVERREFFFGELLVNVQAAKELRLFGIGAHLRGLMNAQRRAANAQRSRTDRRELGVQAVTATTAALAAGAGLLWVLVSAANGMGAIGDVALFVAAVAGVQAAASGLVVELVTAHQQVLLFGHYLAVLDAEPDLPVAARPRRAGPLRRGIELKDVWFRYSPGHPWALRGVSLTIPYGSAVALAGRNGAGKSTVVKLLCRMYDPERGSVLWDGIDLRELDPAELRARIGAVFQDYMEYDMTAAENIGLGDLAAMDDRGRIEAAARRAGVHGVVSGLPRGYDTMLSRIFAGLGEPGLGEAGAGEAADTEAGLAGAGLEEDGGGVGVHLSGGQWQRLALARAYLRGERDLLILDEPSSGLDAEAEHEIHQGLRAHRHGRTSLLISHRLGAVRDADHIVVLDGGQVAEQGTHTGLLAHDGIYAHLFALQAEGYRQRGDRNADAPRDRFSEAR</sequence>
<dbReference type="EMBL" id="BMMN01000002">
    <property type="protein sequence ID" value="GGO04844.1"/>
    <property type="molecule type" value="Genomic_DNA"/>
</dbReference>
<keyword evidence="6 7" id="KW-0472">Membrane</keyword>